<name>A0ABR9R3W4_9FIRM</name>
<dbReference type="GO" id="GO:0016740">
    <property type="term" value="F:transferase activity"/>
    <property type="evidence" value="ECO:0007669"/>
    <property type="project" value="UniProtKB-KW"/>
</dbReference>
<dbReference type="EMBL" id="JADCKC010000002">
    <property type="protein sequence ID" value="MBE5037850.1"/>
    <property type="molecule type" value="Genomic_DNA"/>
</dbReference>
<proteinExistence type="predicted"/>
<sequence length="251" mass="27969">MSKLHLVMPMAGRGSRFFENGFVCPKPLIEIHGKPFFYWAARSIAKNIDLDGITFVVLKEHLKDFDLERRIRAYWPDARIVALDDVTPGAAVTCREGCQDLPDEVPVLFNDCDHLFLCSAFDEFCRAGHFADGPDGALLTFASDSPAYSYLQYGEDGLVRRTVEKEVVSHDAICGAYYFKDKATYLEACAKYLTVCQYKEFFVSGVYNVLAGEGKVVRGFATDLHLPFGTPAEYALAEQPENAAGFEALDQ</sequence>
<organism evidence="1 2">
    <name type="scientific">Gemmiger gallinarum</name>
    <dbReference type="NCBI Taxonomy" id="2779354"/>
    <lineage>
        <taxon>Bacteria</taxon>
        <taxon>Bacillati</taxon>
        <taxon>Bacillota</taxon>
        <taxon>Clostridia</taxon>
        <taxon>Eubacteriales</taxon>
        <taxon>Gemmiger</taxon>
    </lineage>
</organism>
<dbReference type="Gene3D" id="3.90.550.10">
    <property type="entry name" value="Spore Coat Polysaccharide Biosynthesis Protein SpsA, Chain A"/>
    <property type="match status" value="1"/>
</dbReference>
<protein>
    <submittedName>
        <fullName evidence="1">NTP transferase domain-containing protein</fullName>
    </submittedName>
</protein>
<keyword evidence="1" id="KW-0808">Transferase</keyword>
<dbReference type="RefSeq" id="WP_193501505.1">
    <property type="nucleotide sequence ID" value="NZ_JADCKC010000002.1"/>
</dbReference>
<evidence type="ECO:0000313" key="2">
    <source>
        <dbReference type="Proteomes" id="UP000768567"/>
    </source>
</evidence>
<reference evidence="1 2" key="1">
    <citation type="submission" date="2020-10" db="EMBL/GenBank/DDBJ databases">
        <title>ChiBAC.</title>
        <authorList>
            <person name="Zenner C."/>
            <person name="Hitch T.C.A."/>
            <person name="Clavel T."/>
        </authorList>
    </citation>
    <scope>NUCLEOTIDE SEQUENCE [LARGE SCALE GENOMIC DNA]</scope>
    <source>
        <strain evidence="1 2">DSM 109015</strain>
    </source>
</reference>
<evidence type="ECO:0000313" key="1">
    <source>
        <dbReference type="EMBL" id="MBE5037850.1"/>
    </source>
</evidence>
<dbReference type="InterPro" id="IPR029044">
    <property type="entry name" value="Nucleotide-diphossugar_trans"/>
</dbReference>
<gene>
    <name evidence="1" type="ORF">INF35_08640</name>
</gene>
<keyword evidence="2" id="KW-1185">Reference proteome</keyword>
<dbReference type="SUPFAM" id="SSF53448">
    <property type="entry name" value="Nucleotide-diphospho-sugar transferases"/>
    <property type="match status" value="1"/>
</dbReference>
<dbReference type="Proteomes" id="UP000768567">
    <property type="component" value="Unassembled WGS sequence"/>
</dbReference>
<accession>A0ABR9R3W4</accession>
<comment type="caution">
    <text evidence="1">The sequence shown here is derived from an EMBL/GenBank/DDBJ whole genome shotgun (WGS) entry which is preliminary data.</text>
</comment>